<gene>
    <name evidence="2" type="ORF">BDN70DRAFT_888204</name>
</gene>
<dbReference type="AlphaFoldDB" id="A0A9P6CRR9"/>
<proteinExistence type="predicted"/>
<dbReference type="Proteomes" id="UP000807469">
    <property type="component" value="Unassembled WGS sequence"/>
</dbReference>
<keyword evidence="3" id="KW-1185">Reference proteome</keyword>
<keyword evidence="1" id="KW-0812">Transmembrane</keyword>
<keyword evidence="1" id="KW-1133">Transmembrane helix</keyword>
<evidence type="ECO:0000313" key="3">
    <source>
        <dbReference type="Proteomes" id="UP000807469"/>
    </source>
</evidence>
<reference evidence="2" key="1">
    <citation type="submission" date="2020-11" db="EMBL/GenBank/DDBJ databases">
        <authorList>
            <consortium name="DOE Joint Genome Institute"/>
            <person name="Ahrendt S."/>
            <person name="Riley R."/>
            <person name="Andreopoulos W."/>
            <person name="Labutti K."/>
            <person name="Pangilinan J."/>
            <person name="Ruiz-Duenas F.J."/>
            <person name="Barrasa J.M."/>
            <person name="Sanchez-Garcia M."/>
            <person name="Camarero S."/>
            <person name="Miyauchi S."/>
            <person name="Serrano A."/>
            <person name="Linde D."/>
            <person name="Babiker R."/>
            <person name="Drula E."/>
            <person name="Ayuso-Fernandez I."/>
            <person name="Pacheco R."/>
            <person name="Padilla G."/>
            <person name="Ferreira P."/>
            <person name="Barriuso J."/>
            <person name="Kellner H."/>
            <person name="Castanera R."/>
            <person name="Alfaro M."/>
            <person name="Ramirez L."/>
            <person name="Pisabarro A.G."/>
            <person name="Kuo A."/>
            <person name="Tritt A."/>
            <person name="Lipzen A."/>
            <person name="He G."/>
            <person name="Yan M."/>
            <person name="Ng V."/>
            <person name="Cullen D."/>
            <person name="Martin F."/>
            <person name="Rosso M.-N."/>
            <person name="Henrissat B."/>
            <person name="Hibbett D."/>
            <person name="Martinez A.T."/>
            <person name="Grigoriev I.V."/>
        </authorList>
    </citation>
    <scope>NUCLEOTIDE SEQUENCE</scope>
    <source>
        <strain evidence="2">CIRM-BRFM 674</strain>
    </source>
</reference>
<dbReference type="EMBL" id="MU155693">
    <property type="protein sequence ID" value="KAF9471400.1"/>
    <property type="molecule type" value="Genomic_DNA"/>
</dbReference>
<evidence type="ECO:0000313" key="2">
    <source>
        <dbReference type="EMBL" id="KAF9471400.1"/>
    </source>
</evidence>
<keyword evidence="1" id="KW-0472">Membrane</keyword>
<sequence>MASCDSVLASPYQLSLIRGGFLAYSHCACLSLLFPNGNFRRYNYASTILSPSTSRGGLPSNLASSNKIALDTSFHHRVSSAPRPRIPYMTPHTTHRRAYLILLRRSYFYRLQISSSILLFSYTLVRTARLPVIAALENMLQLRDGSRVVI</sequence>
<protein>
    <submittedName>
        <fullName evidence="2">Uncharacterized protein</fullName>
    </submittedName>
</protein>
<evidence type="ECO:0000256" key="1">
    <source>
        <dbReference type="SAM" id="Phobius"/>
    </source>
</evidence>
<organism evidence="2 3">
    <name type="scientific">Pholiota conissans</name>
    <dbReference type="NCBI Taxonomy" id="109636"/>
    <lineage>
        <taxon>Eukaryota</taxon>
        <taxon>Fungi</taxon>
        <taxon>Dikarya</taxon>
        <taxon>Basidiomycota</taxon>
        <taxon>Agaricomycotina</taxon>
        <taxon>Agaricomycetes</taxon>
        <taxon>Agaricomycetidae</taxon>
        <taxon>Agaricales</taxon>
        <taxon>Agaricineae</taxon>
        <taxon>Strophariaceae</taxon>
        <taxon>Pholiota</taxon>
    </lineage>
</organism>
<name>A0A9P6CRR9_9AGAR</name>
<feature type="transmembrane region" description="Helical" evidence="1">
    <location>
        <begin position="12"/>
        <end position="34"/>
    </location>
</feature>
<accession>A0A9P6CRR9</accession>
<comment type="caution">
    <text evidence="2">The sequence shown here is derived from an EMBL/GenBank/DDBJ whole genome shotgun (WGS) entry which is preliminary data.</text>
</comment>